<comment type="similarity">
    <text evidence="6">Belongs to the ABC-4 integral membrane protein family.</text>
</comment>
<evidence type="ECO:0000259" key="8">
    <source>
        <dbReference type="Pfam" id="PF02687"/>
    </source>
</evidence>
<keyword evidence="10" id="KW-1185">Reference proteome</keyword>
<dbReference type="GO" id="GO:0022857">
    <property type="term" value="F:transmembrane transporter activity"/>
    <property type="evidence" value="ECO:0007669"/>
    <property type="project" value="TreeGrafter"/>
</dbReference>
<gene>
    <name evidence="9" type="ORF">SSABA_v1c04560</name>
</gene>
<dbReference type="Pfam" id="PF02687">
    <property type="entry name" value="FtsX"/>
    <property type="match status" value="2"/>
</dbReference>
<feature type="transmembrane region" description="Helical" evidence="7">
    <location>
        <begin position="383"/>
        <end position="407"/>
    </location>
</feature>
<feature type="transmembrane region" description="Helical" evidence="7">
    <location>
        <begin position="556"/>
        <end position="579"/>
    </location>
</feature>
<feature type="domain" description="ABC3 transporter permease C-terminal" evidence="8">
    <location>
        <begin position="1244"/>
        <end position="1362"/>
    </location>
</feature>
<feature type="domain" description="ABC3 transporter permease C-terminal" evidence="8">
    <location>
        <begin position="390"/>
        <end position="510"/>
    </location>
</feature>
<comment type="subcellular location">
    <subcellularLocation>
        <location evidence="1">Cell membrane</location>
        <topology evidence="1">Multi-pass membrane protein</topology>
    </subcellularLocation>
</comment>
<dbReference type="RefSeq" id="WP_025251004.1">
    <property type="nucleotide sequence ID" value="NZ_CP006934.1"/>
</dbReference>
<dbReference type="GO" id="GO:0005886">
    <property type="term" value="C:plasma membrane"/>
    <property type="evidence" value="ECO:0007669"/>
    <property type="project" value="UniProtKB-SubCell"/>
</dbReference>
<evidence type="ECO:0000256" key="6">
    <source>
        <dbReference type="ARBA" id="ARBA00038076"/>
    </source>
</evidence>
<dbReference type="PANTHER" id="PTHR30572:SF4">
    <property type="entry name" value="ABC TRANSPORTER PERMEASE YTRF"/>
    <property type="match status" value="1"/>
</dbReference>
<feature type="transmembrane region" description="Helical" evidence="7">
    <location>
        <begin position="20"/>
        <end position="38"/>
    </location>
</feature>
<reference evidence="9 10" key="1">
    <citation type="journal article" date="2014" name="Genome Biol. Evol.">
        <title>Molecular evolution of the substrate utilization strategies and putative virulence factors in mosquito-associated Spiroplasma species.</title>
        <authorList>
            <person name="Chang T.H."/>
            <person name="Lo W.S."/>
            <person name="Ku C."/>
            <person name="Chen L.L."/>
            <person name="Kuo C.H."/>
        </authorList>
    </citation>
    <scope>NUCLEOTIDE SEQUENCE [LARGE SCALE GENOMIC DNA]</scope>
    <source>
        <strain evidence="9">Ar-1343</strain>
    </source>
</reference>
<name>W6A9M8_9MOLU</name>
<evidence type="ECO:0000256" key="5">
    <source>
        <dbReference type="ARBA" id="ARBA00023136"/>
    </source>
</evidence>
<accession>W6A9M8</accession>
<dbReference type="PANTHER" id="PTHR30572">
    <property type="entry name" value="MEMBRANE COMPONENT OF TRANSPORTER-RELATED"/>
    <property type="match status" value="1"/>
</dbReference>
<sequence>MSNNKLLFKNNLKNILKNKIQFIGLVFLVFLTSVIFTITDITKTRIQNVYDNFISEKNSNQHDFIIDFEETTYISRKFGNAEDPFLKGISNIEQRQEFILNFLKNKLAQEDKTLAFNFDRVETRTFALNSQKTLKTVSLNYNQQVDKFMVQEGMPLEFWNSYHGSLNDYSKRWVYLNPTFAQANNIKINDIIRIEADSYGNSIRVEDDLDLSFYKNKDINTWIDDSKYSNENWFRVVGIGSSADFVTPIIDQTKPIPNSKNEGLIYVNPELFGNGKRPMTLNIDNEELTFDINVQSSNQNLQPKSSRDIETYFVGKFLDPTDAQKKSEILNSYLNTEEGAEEIGIYSFNERTKDTSNRLLTYKFDSEYKYSLRTTFLVSTLQFFNLGSVILMIVIMLISFFVLIAVIKKQIENTTRQNGILRALGCRRHQIVTSYLAYPLMIALAGGILGFVIGMSFQEVSVNLFKVYFNLPYQNFIITWTSLFTCVILIFGLLTLITVITCSLMMRKTPLEMIYNEGRAGTNKFKLAMKKAFTIRKNFDSRFKAALFSNSIDKMFGVAATMFVSTSVICVATITPLILRDNITYTYKNTSYNTQVDYYQPIYNIPTSFYKTYDPTVKAWDANTPGFFKTELGDNGTNMTDDIDELVNQYLTGKINPETYSPTFNPLDLTNLLYKNTSKEFLKSNKINLAENQQILSKIIIDSAWPDYSKFGLAELKDKNTIISMTSTYTKAKENAAQLEKLRKFYAKYRTTVGLDVKRSEFFKGENELNGDNPNLIADEDFYEISEFPVRLTKNGNLVRENDYDTPVEKQLETELSYLRLRALMYSIWNWTRAYFIDNINQAFIQGIYFQSPYEVRKNIKTSFESKTRDYNILFGVVPYNPQTDDIGTYFQATSGDVSFGVYGIKSDAKNQALIDKSTNKNLIPNLQNNENGIVLNATLAKKLHVRTGQTISLKQLQTALYNDDEAIQTTSWDGSEISAAIPGAQNYTNGKYIYSSLENEAIKWKNKAISENDYVLNSTVNLNVVPGSPPINPSVLNEKVVNGQIALKSTFKEQQEFVIKGITNQYGDAKAWINEEQAKSLSNYDESEAILFQLFLKEWLNPYIKDSDYLSKDLVARLKEVAQKNHLTSRENWGSKAVEIFNLFETNASNNPLDQDILKMFKNEYPIFNYKLSASKTIDDIEGGLTQIQQFGDYSVPALRGGEFNGKYYPAFGQEAAAQLLPKEQVINTLESILALANAVLVFIAIISVVLSFIVIMLTSNVIISENMRIIATMKVLGYSNRSITNLVLSMYLPVVVVTAILGFFAGLGILEAGVGILAVSGNVIPLILKWYWPLFVTSIVFVLYIISYLMSWYSMNKVNPLRAIYID</sequence>
<feature type="transmembrane region" description="Helical" evidence="7">
    <location>
        <begin position="1285"/>
        <end position="1312"/>
    </location>
</feature>
<dbReference type="eggNOG" id="COG0577">
    <property type="taxonomic scope" value="Bacteria"/>
</dbReference>
<evidence type="ECO:0000313" key="10">
    <source>
        <dbReference type="Proteomes" id="UP000019265"/>
    </source>
</evidence>
<protein>
    <submittedName>
        <fullName evidence="9">ABC transporter permease</fullName>
    </submittedName>
</protein>
<dbReference type="Proteomes" id="UP000019265">
    <property type="component" value="Chromosome"/>
</dbReference>
<dbReference type="OrthoDB" id="393409at2"/>
<evidence type="ECO:0000256" key="2">
    <source>
        <dbReference type="ARBA" id="ARBA00022475"/>
    </source>
</evidence>
<evidence type="ECO:0000256" key="7">
    <source>
        <dbReference type="SAM" id="Phobius"/>
    </source>
</evidence>
<proteinExistence type="inferred from homology"/>
<dbReference type="EMBL" id="CP006934">
    <property type="protein sequence ID" value="AHI53863.1"/>
    <property type="molecule type" value="Genomic_DNA"/>
</dbReference>
<keyword evidence="2" id="KW-1003">Cell membrane</keyword>
<evidence type="ECO:0000256" key="3">
    <source>
        <dbReference type="ARBA" id="ARBA00022692"/>
    </source>
</evidence>
<dbReference type="STRING" id="1276257.SSABA_v1c04560"/>
<dbReference type="PATRIC" id="fig|1276257.3.peg.467"/>
<evidence type="ECO:0000256" key="4">
    <source>
        <dbReference type="ARBA" id="ARBA00022989"/>
    </source>
</evidence>
<dbReference type="InterPro" id="IPR003838">
    <property type="entry name" value="ABC3_permease_C"/>
</dbReference>
<feature type="transmembrane region" description="Helical" evidence="7">
    <location>
        <begin position="435"/>
        <end position="457"/>
    </location>
</feature>
<feature type="transmembrane region" description="Helical" evidence="7">
    <location>
        <begin position="1332"/>
        <end position="1355"/>
    </location>
</feature>
<evidence type="ECO:0000313" key="9">
    <source>
        <dbReference type="EMBL" id="AHI53863.1"/>
    </source>
</evidence>
<dbReference type="InterPro" id="IPR050250">
    <property type="entry name" value="Macrolide_Exporter_MacB"/>
</dbReference>
<keyword evidence="5 7" id="KW-0472">Membrane</keyword>
<organism evidence="9 10">
    <name type="scientific">Spiroplasma sabaudiense Ar-1343</name>
    <dbReference type="NCBI Taxonomy" id="1276257"/>
    <lineage>
        <taxon>Bacteria</taxon>
        <taxon>Bacillati</taxon>
        <taxon>Mycoplasmatota</taxon>
        <taxon>Mollicutes</taxon>
        <taxon>Entomoplasmatales</taxon>
        <taxon>Spiroplasmataceae</taxon>
        <taxon>Spiroplasma</taxon>
    </lineage>
</organism>
<keyword evidence="3 7" id="KW-0812">Transmembrane</keyword>
<dbReference type="KEGG" id="ssab:SSABA_v1c04560"/>
<feature type="transmembrane region" description="Helical" evidence="7">
    <location>
        <begin position="1234"/>
        <end position="1265"/>
    </location>
</feature>
<feature type="transmembrane region" description="Helical" evidence="7">
    <location>
        <begin position="477"/>
        <end position="504"/>
    </location>
</feature>
<evidence type="ECO:0000256" key="1">
    <source>
        <dbReference type="ARBA" id="ARBA00004651"/>
    </source>
</evidence>
<dbReference type="HOGENOM" id="CLU_255567_0_0_14"/>
<keyword evidence="4 7" id="KW-1133">Transmembrane helix</keyword>